<feature type="compositionally biased region" description="Low complexity" evidence="1">
    <location>
        <begin position="60"/>
        <end position="77"/>
    </location>
</feature>
<feature type="compositionally biased region" description="Basic and acidic residues" evidence="1">
    <location>
        <begin position="128"/>
        <end position="141"/>
    </location>
</feature>
<organism evidence="2 3">
    <name type="scientific">Coprinellus micaceus</name>
    <name type="common">Glistening ink-cap mushroom</name>
    <name type="synonym">Coprinus micaceus</name>
    <dbReference type="NCBI Taxonomy" id="71717"/>
    <lineage>
        <taxon>Eukaryota</taxon>
        <taxon>Fungi</taxon>
        <taxon>Dikarya</taxon>
        <taxon>Basidiomycota</taxon>
        <taxon>Agaricomycotina</taxon>
        <taxon>Agaricomycetes</taxon>
        <taxon>Agaricomycetidae</taxon>
        <taxon>Agaricales</taxon>
        <taxon>Agaricineae</taxon>
        <taxon>Psathyrellaceae</taxon>
        <taxon>Coprinellus</taxon>
    </lineage>
</organism>
<sequence>MASTTDRTTLAKDLAQGSLRHAVEGDRDAGAPGALEPIHSRYYSEVPKMFDEAIDTAKESAPQDARSSPSQSASLPLSEVQTNFKLESMPALALIDAEMAPRLTLTTSDSAEILPAPLATTQPRRSARIRDLHGAKDETRTHPSVRVSPTDKLSRPALPSTAPQPNRSERIGKRKLKDDGQAEAVSLAPKRAKKGR</sequence>
<keyword evidence="3" id="KW-1185">Reference proteome</keyword>
<gene>
    <name evidence="2" type="ORF">FA13DRAFT_1796571</name>
</gene>
<comment type="caution">
    <text evidence="2">The sequence shown here is derived from an EMBL/GenBank/DDBJ whole genome shotgun (WGS) entry which is preliminary data.</text>
</comment>
<feature type="region of interest" description="Disordered" evidence="1">
    <location>
        <begin position="106"/>
        <end position="196"/>
    </location>
</feature>
<proteinExistence type="predicted"/>
<dbReference type="AlphaFoldDB" id="A0A4Y7SVP5"/>
<protein>
    <submittedName>
        <fullName evidence="2">Uncharacterized protein</fullName>
    </submittedName>
</protein>
<feature type="region of interest" description="Disordered" evidence="1">
    <location>
        <begin position="1"/>
        <end position="37"/>
    </location>
</feature>
<name>A0A4Y7SVP5_COPMI</name>
<evidence type="ECO:0000256" key="1">
    <source>
        <dbReference type="SAM" id="MobiDB-lite"/>
    </source>
</evidence>
<dbReference type="EMBL" id="QPFP01000058">
    <property type="protein sequence ID" value="TEB25309.1"/>
    <property type="molecule type" value="Genomic_DNA"/>
</dbReference>
<evidence type="ECO:0000313" key="2">
    <source>
        <dbReference type="EMBL" id="TEB25309.1"/>
    </source>
</evidence>
<dbReference type="Proteomes" id="UP000298030">
    <property type="component" value="Unassembled WGS sequence"/>
</dbReference>
<feature type="compositionally biased region" description="Basic and acidic residues" evidence="1">
    <location>
        <begin position="167"/>
        <end position="180"/>
    </location>
</feature>
<feature type="region of interest" description="Disordered" evidence="1">
    <location>
        <begin position="53"/>
        <end position="77"/>
    </location>
</feature>
<evidence type="ECO:0000313" key="3">
    <source>
        <dbReference type="Proteomes" id="UP000298030"/>
    </source>
</evidence>
<accession>A0A4Y7SVP5</accession>
<reference evidence="2 3" key="1">
    <citation type="journal article" date="2019" name="Nat. Ecol. Evol.">
        <title>Megaphylogeny resolves global patterns of mushroom evolution.</title>
        <authorList>
            <person name="Varga T."/>
            <person name="Krizsan K."/>
            <person name="Foldi C."/>
            <person name="Dima B."/>
            <person name="Sanchez-Garcia M."/>
            <person name="Sanchez-Ramirez S."/>
            <person name="Szollosi G.J."/>
            <person name="Szarkandi J.G."/>
            <person name="Papp V."/>
            <person name="Albert L."/>
            <person name="Andreopoulos W."/>
            <person name="Angelini C."/>
            <person name="Antonin V."/>
            <person name="Barry K.W."/>
            <person name="Bougher N.L."/>
            <person name="Buchanan P."/>
            <person name="Buyck B."/>
            <person name="Bense V."/>
            <person name="Catcheside P."/>
            <person name="Chovatia M."/>
            <person name="Cooper J."/>
            <person name="Damon W."/>
            <person name="Desjardin D."/>
            <person name="Finy P."/>
            <person name="Geml J."/>
            <person name="Haridas S."/>
            <person name="Hughes K."/>
            <person name="Justo A."/>
            <person name="Karasinski D."/>
            <person name="Kautmanova I."/>
            <person name="Kiss B."/>
            <person name="Kocsube S."/>
            <person name="Kotiranta H."/>
            <person name="LaButti K.M."/>
            <person name="Lechner B.E."/>
            <person name="Liimatainen K."/>
            <person name="Lipzen A."/>
            <person name="Lukacs Z."/>
            <person name="Mihaltcheva S."/>
            <person name="Morgado L.N."/>
            <person name="Niskanen T."/>
            <person name="Noordeloos M.E."/>
            <person name="Ohm R.A."/>
            <person name="Ortiz-Santana B."/>
            <person name="Ovrebo C."/>
            <person name="Racz N."/>
            <person name="Riley R."/>
            <person name="Savchenko A."/>
            <person name="Shiryaev A."/>
            <person name="Soop K."/>
            <person name="Spirin V."/>
            <person name="Szebenyi C."/>
            <person name="Tomsovsky M."/>
            <person name="Tulloss R.E."/>
            <person name="Uehling J."/>
            <person name="Grigoriev I.V."/>
            <person name="Vagvolgyi C."/>
            <person name="Papp T."/>
            <person name="Martin F.M."/>
            <person name="Miettinen O."/>
            <person name="Hibbett D.S."/>
            <person name="Nagy L.G."/>
        </authorList>
    </citation>
    <scope>NUCLEOTIDE SEQUENCE [LARGE SCALE GENOMIC DNA]</scope>
    <source>
        <strain evidence="2 3">FP101781</strain>
    </source>
</reference>